<gene>
    <name evidence="1" type="ORF">OMP38_20095</name>
</gene>
<comment type="caution">
    <text evidence="1">The sequence shown here is derived from an EMBL/GenBank/DDBJ whole genome shotgun (WGS) entry which is preliminary data.</text>
</comment>
<protein>
    <submittedName>
        <fullName evidence="1">Uncharacterized protein</fullName>
    </submittedName>
</protein>
<name>A0A9X4QNL3_9BACL</name>
<dbReference type="EMBL" id="JAPDHZ010000003">
    <property type="protein sequence ID" value="MDG0792918.1"/>
    <property type="molecule type" value="Genomic_DNA"/>
</dbReference>
<dbReference type="Proteomes" id="UP001153387">
    <property type="component" value="Unassembled WGS sequence"/>
</dbReference>
<evidence type="ECO:0000313" key="1">
    <source>
        <dbReference type="EMBL" id="MDG0792918.1"/>
    </source>
</evidence>
<sequence>MVLNNKMTAPLHFGFPETAEIGLPPAPYKRRFDEFEIGDFMLEMINRVWERRSFN</sequence>
<evidence type="ECO:0000313" key="2">
    <source>
        <dbReference type="Proteomes" id="UP001153387"/>
    </source>
</evidence>
<keyword evidence="2" id="KW-1185">Reference proteome</keyword>
<reference evidence="1 2" key="1">
    <citation type="submission" date="2022-10" db="EMBL/GenBank/DDBJ databases">
        <title>Comparative genomic analysis of Cohnella hashimotonis sp. nov., isolated from the International Space Station.</title>
        <authorList>
            <person name="Simpson A."/>
            <person name="Venkateswaran K."/>
        </authorList>
    </citation>
    <scope>NUCLEOTIDE SEQUENCE [LARGE SCALE GENOMIC DNA]</scope>
    <source>
        <strain evidence="1 2">DSM 18997</strain>
    </source>
</reference>
<dbReference type="AlphaFoldDB" id="A0A9X4QNL3"/>
<accession>A0A9X4QNL3</accession>
<organism evidence="1 2">
    <name type="scientific">Cohnella ginsengisoli</name>
    <dbReference type="NCBI Taxonomy" id="425004"/>
    <lineage>
        <taxon>Bacteria</taxon>
        <taxon>Bacillati</taxon>
        <taxon>Bacillota</taxon>
        <taxon>Bacilli</taxon>
        <taxon>Bacillales</taxon>
        <taxon>Paenibacillaceae</taxon>
        <taxon>Cohnella</taxon>
    </lineage>
</organism>
<proteinExistence type="predicted"/>
<dbReference type="RefSeq" id="WP_277566663.1">
    <property type="nucleotide sequence ID" value="NZ_JAPDHZ010000003.1"/>
</dbReference>